<sequence length="187" mass="20315">MAKKFFILSFIFLLSFGNCTFAHTHIESSSPQNGEVLTEPLNEITLTYEGKIEQSSSFTLVNDEGKAVSVENITVSENVLSGTLPAPIDNGEYLIKWNIIGVDGHLIEGEIPFTMNAAENNENASLDVEVTDETNNSATAETNPASEDTADDETSDDTSTSYLVPTFIGILILIVVGSFLFIAKRKQ</sequence>
<dbReference type="InterPro" id="IPR014755">
    <property type="entry name" value="Cu-Rt/internalin_Ig-like"/>
</dbReference>
<feature type="transmembrane region" description="Helical" evidence="6">
    <location>
        <begin position="162"/>
        <end position="183"/>
    </location>
</feature>
<dbReference type="GO" id="GO:0030313">
    <property type="term" value="C:cell envelope"/>
    <property type="evidence" value="ECO:0007669"/>
    <property type="project" value="UniProtKB-SubCell"/>
</dbReference>
<keyword evidence="2" id="KW-0479">Metal-binding</keyword>
<gene>
    <name evidence="9" type="ORF">CD33_08030</name>
</gene>
<keyword evidence="3 7" id="KW-0732">Signal</keyword>
<evidence type="ECO:0000256" key="6">
    <source>
        <dbReference type="SAM" id="Phobius"/>
    </source>
</evidence>
<evidence type="ECO:0000256" key="3">
    <source>
        <dbReference type="ARBA" id="ARBA00022729"/>
    </source>
</evidence>
<comment type="subcellular location">
    <subcellularLocation>
        <location evidence="1">Cell envelope</location>
    </subcellularLocation>
</comment>
<dbReference type="SUPFAM" id="SSF81296">
    <property type="entry name" value="E set domains"/>
    <property type="match status" value="1"/>
</dbReference>
<dbReference type="GO" id="GO:0006825">
    <property type="term" value="P:copper ion transport"/>
    <property type="evidence" value="ECO:0007669"/>
    <property type="project" value="InterPro"/>
</dbReference>
<keyword evidence="6" id="KW-0812">Transmembrane</keyword>
<evidence type="ECO:0000256" key="5">
    <source>
        <dbReference type="SAM" id="MobiDB-lite"/>
    </source>
</evidence>
<keyword evidence="4" id="KW-0186">Copper</keyword>
<dbReference type="eggNOG" id="COG2372">
    <property type="taxonomic scope" value="Bacteria"/>
</dbReference>
<evidence type="ECO:0000259" key="8">
    <source>
        <dbReference type="Pfam" id="PF04234"/>
    </source>
</evidence>
<keyword evidence="6" id="KW-0472">Membrane</keyword>
<dbReference type="GO" id="GO:0005886">
    <property type="term" value="C:plasma membrane"/>
    <property type="evidence" value="ECO:0007669"/>
    <property type="project" value="TreeGrafter"/>
</dbReference>
<feature type="signal peptide" evidence="7">
    <location>
        <begin position="1"/>
        <end position="22"/>
    </location>
</feature>
<proteinExistence type="predicted"/>
<dbReference type="Pfam" id="PF04234">
    <property type="entry name" value="CopC"/>
    <property type="match status" value="1"/>
</dbReference>
<feature type="chain" id="PRO_5002001750" description="CopC domain-containing protein" evidence="7">
    <location>
        <begin position="23"/>
        <end position="187"/>
    </location>
</feature>
<dbReference type="InterPro" id="IPR014756">
    <property type="entry name" value="Ig_E-set"/>
</dbReference>
<accession>A0A0A3HU34</accession>
<evidence type="ECO:0000256" key="4">
    <source>
        <dbReference type="ARBA" id="ARBA00023008"/>
    </source>
</evidence>
<evidence type="ECO:0000256" key="1">
    <source>
        <dbReference type="ARBA" id="ARBA00004196"/>
    </source>
</evidence>
<name>A0A0A3HU34_9BACL</name>
<feature type="region of interest" description="Disordered" evidence="5">
    <location>
        <begin position="132"/>
        <end position="158"/>
    </location>
</feature>
<evidence type="ECO:0000256" key="7">
    <source>
        <dbReference type="SAM" id="SignalP"/>
    </source>
</evidence>
<evidence type="ECO:0000256" key="2">
    <source>
        <dbReference type="ARBA" id="ARBA00022723"/>
    </source>
</evidence>
<dbReference type="GO" id="GO:0042597">
    <property type="term" value="C:periplasmic space"/>
    <property type="evidence" value="ECO:0007669"/>
    <property type="project" value="InterPro"/>
</dbReference>
<feature type="domain" description="CopC" evidence="8">
    <location>
        <begin position="23"/>
        <end position="114"/>
    </location>
</feature>
<dbReference type="STRING" id="1384057.CD33_08030"/>
<comment type="caution">
    <text evidence="9">The sequence shown here is derived from an EMBL/GenBank/DDBJ whole genome shotgun (WGS) entry which is preliminary data.</text>
</comment>
<dbReference type="InterPro" id="IPR032694">
    <property type="entry name" value="CopC/D"/>
</dbReference>
<evidence type="ECO:0000313" key="10">
    <source>
        <dbReference type="Proteomes" id="UP000030408"/>
    </source>
</evidence>
<dbReference type="PANTHER" id="PTHR34820:SF4">
    <property type="entry name" value="INNER MEMBRANE PROTEIN YEBZ"/>
    <property type="match status" value="1"/>
</dbReference>
<reference evidence="9 10" key="1">
    <citation type="submission" date="2014-02" db="EMBL/GenBank/DDBJ databases">
        <title>Draft genome sequence of Lysinibacillus sinduriensis JCM 15800.</title>
        <authorList>
            <person name="Zhang F."/>
            <person name="Wang G."/>
            <person name="Zhang L."/>
        </authorList>
    </citation>
    <scope>NUCLEOTIDE SEQUENCE [LARGE SCALE GENOMIC DNA]</scope>
    <source>
        <strain evidence="9 10">JCM 15800</strain>
    </source>
</reference>
<feature type="compositionally biased region" description="Polar residues" evidence="5">
    <location>
        <begin position="133"/>
        <end position="144"/>
    </location>
</feature>
<keyword evidence="6" id="KW-1133">Transmembrane helix</keyword>
<dbReference type="Gene3D" id="2.60.40.1220">
    <property type="match status" value="1"/>
</dbReference>
<keyword evidence="10" id="KW-1185">Reference proteome</keyword>
<dbReference type="InterPro" id="IPR007348">
    <property type="entry name" value="CopC_dom"/>
</dbReference>
<dbReference type="PANTHER" id="PTHR34820">
    <property type="entry name" value="INNER MEMBRANE PROTEIN YEBZ"/>
    <property type="match status" value="1"/>
</dbReference>
<protein>
    <recommendedName>
        <fullName evidence="8">CopC domain-containing protein</fullName>
    </recommendedName>
</protein>
<dbReference type="EMBL" id="JPVO01000047">
    <property type="protein sequence ID" value="KGR76116.1"/>
    <property type="molecule type" value="Genomic_DNA"/>
</dbReference>
<dbReference type="OrthoDB" id="2353937at2"/>
<dbReference type="GO" id="GO:0046688">
    <property type="term" value="P:response to copper ion"/>
    <property type="evidence" value="ECO:0007669"/>
    <property type="project" value="InterPro"/>
</dbReference>
<dbReference type="GO" id="GO:0005507">
    <property type="term" value="F:copper ion binding"/>
    <property type="evidence" value="ECO:0007669"/>
    <property type="project" value="InterPro"/>
</dbReference>
<dbReference type="AlphaFoldDB" id="A0A0A3HU34"/>
<dbReference type="Proteomes" id="UP000030408">
    <property type="component" value="Unassembled WGS sequence"/>
</dbReference>
<evidence type="ECO:0000313" key="9">
    <source>
        <dbReference type="EMBL" id="KGR76116.1"/>
    </source>
</evidence>
<dbReference type="RefSeq" id="WP_036199754.1">
    <property type="nucleotide sequence ID" value="NZ_AVCY01000009.1"/>
</dbReference>
<organism evidence="9 10">
    <name type="scientific">Ureibacillus sinduriensis BLB-1 = JCM 15800</name>
    <dbReference type="NCBI Taxonomy" id="1384057"/>
    <lineage>
        <taxon>Bacteria</taxon>
        <taxon>Bacillati</taxon>
        <taxon>Bacillota</taxon>
        <taxon>Bacilli</taxon>
        <taxon>Bacillales</taxon>
        <taxon>Caryophanaceae</taxon>
        <taxon>Ureibacillus</taxon>
    </lineage>
</organism>